<evidence type="ECO:0000313" key="2">
    <source>
        <dbReference type="Proteomes" id="UP001229421"/>
    </source>
</evidence>
<accession>A0AAD8KY66</accession>
<comment type="caution">
    <text evidence="1">The sequence shown here is derived from an EMBL/GenBank/DDBJ whole genome shotgun (WGS) entry which is preliminary data.</text>
</comment>
<name>A0AAD8KY66_TARER</name>
<sequence length="76" mass="8816">MYKHRVELLLHLHIYLGLFSYKEVFYALQNFVQVNSLSHDYATCSGNWDVIEEDILLTTGQSSARPLATYCFLKLS</sequence>
<evidence type="ECO:0000313" key="1">
    <source>
        <dbReference type="EMBL" id="KAK1431158.1"/>
    </source>
</evidence>
<keyword evidence="2" id="KW-1185">Reference proteome</keyword>
<reference evidence="1" key="1">
    <citation type="journal article" date="2023" name="bioRxiv">
        <title>Improved chromosome-level genome assembly for marigold (Tagetes erecta).</title>
        <authorList>
            <person name="Jiang F."/>
            <person name="Yuan L."/>
            <person name="Wang S."/>
            <person name="Wang H."/>
            <person name="Xu D."/>
            <person name="Wang A."/>
            <person name="Fan W."/>
        </authorList>
    </citation>
    <scope>NUCLEOTIDE SEQUENCE</scope>
    <source>
        <strain evidence="1">WSJ</strain>
        <tissue evidence="1">Leaf</tissue>
    </source>
</reference>
<protein>
    <submittedName>
        <fullName evidence="1">Uncharacterized protein</fullName>
    </submittedName>
</protein>
<organism evidence="1 2">
    <name type="scientific">Tagetes erecta</name>
    <name type="common">African marigold</name>
    <dbReference type="NCBI Taxonomy" id="13708"/>
    <lineage>
        <taxon>Eukaryota</taxon>
        <taxon>Viridiplantae</taxon>
        <taxon>Streptophyta</taxon>
        <taxon>Embryophyta</taxon>
        <taxon>Tracheophyta</taxon>
        <taxon>Spermatophyta</taxon>
        <taxon>Magnoliopsida</taxon>
        <taxon>eudicotyledons</taxon>
        <taxon>Gunneridae</taxon>
        <taxon>Pentapetalae</taxon>
        <taxon>asterids</taxon>
        <taxon>campanulids</taxon>
        <taxon>Asterales</taxon>
        <taxon>Asteraceae</taxon>
        <taxon>Asteroideae</taxon>
        <taxon>Heliantheae alliance</taxon>
        <taxon>Tageteae</taxon>
        <taxon>Tagetes</taxon>
    </lineage>
</organism>
<dbReference type="Proteomes" id="UP001229421">
    <property type="component" value="Unassembled WGS sequence"/>
</dbReference>
<gene>
    <name evidence="1" type="ORF">QVD17_14436</name>
</gene>
<proteinExistence type="predicted"/>
<dbReference type="AlphaFoldDB" id="A0AAD8KY66"/>
<dbReference type="EMBL" id="JAUHHV010000003">
    <property type="protein sequence ID" value="KAK1431158.1"/>
    <property type="molecule type" value="Genomic_DNA"/>
</dbReference>